<sequence>MLRAVKDGAFSKTYRITIDGRDVTTFESRWWTSGGSFSLDGHTYRIRANMWGGKYGMADENEAKVASAEKVGRRNWTVDSPEGLFRFRRASMWKADQVLVVDDREVGSIRRASMWKGGAVAELPGLSPALQVFVVAVVLTMWEQQTAAAAASSSSASG</sequence>
<accession>A0A4Q7V5V3</accession>
<evidence type="ECO:0000313" key="1">
    <source>
        <dbReference type="EMBL" id="RZT88971.1"/>
    </source>
</evidence>
<dbReference type="Proteomes" id="UP000291591">
    <property type="component" value="Unassembled WGS sequence"/>
</dbReference>
<proteinExistence type="predicted"/>
<organism evidence="1 2">
    <name type="scientific">Pseudonocardia sediminis</name>
    <dbReference type="NCBI Taxonomy" id="1397368"/>
    <lineage>
        <taxon>Bacteria</taxon>
        <taxon>Bacillati</taxon>
        <taxon>Actinomycetota</taxon>
        <taxon>Actinomycetes</taxon>
        <taxon>Pseudonocardiales</taxon>
        <taxon>Pseudonocardiaceae</taxon>
        <taxon>Pseudonocardia</taxon>
    </lineage>
</organism>
<gene>
    <name evidence="1" type="ORF">EV383_5925</name>
</gene>
<reference evidence="1 2" key="1">
    <citation type="submission" date="2019-02" db="EMBL/GenBank/DDBJ databases">
        <title>Sequencing the genomes of 1000 actinobacteria strains.</title>
        <authorList>
            <person name="Klenk H.-P."/>
        </authorList>
    </citation>
    <scope>NUCLEOTIDE SEQUENCE [LARGE SCALE GENOMIC DNA]</scope>
    <source>
        <strain evidence="1 2">DSM 45779</strain>
    </source>
</reference>
<dbReference type="RefSeq" id="WP_130293166.1">
    <property type="nucleotide sequence ID" value="NZ_SHKL01000001.1"/>
</dbReference>
<evidence type="ECO:0000313" key="2">
    <source>
        <dbReference type="Proteomes" id="UP000291591"/>
    </source>
</evidence>
<name>A0A4Q7V5V3_PSEST</name>
<dbReference type="OrthoDB" id="157538at2"/>
<dbReference type="EMBL" id="SHKL01000001">
    <property type="protein sequence ID" value="RZT88971.1"/>
    <property type="molecule type" value="Genomic_DNA"/>
</dbReference>
<keyword evidence="2" id="KW-1185">Reference proteome</keyword>
<protein>
    <submittedName>
        <fullName evidence="1">Uncharacterized protein</fullName>
    </submittedName>
</protein>
<dbReference type="AlphaFoldDB" id="A0A4Q7V5V3"/>
<comment type="caution">
    <text evidence="1">The sequence shown here is derived from an EMBL/GenBank/DDBJ whole genome shotgun (WGS) entry which is preliminary data.</text>
</comment>